<feature type="transmembrane region" description="Helical" evidence="5">
    <location>
        <begin position="84"/>
        <end position="102"/>
    </location>
</feature>
<evidence type="ECO:0000313" key="7">
    <source>
        <dbReference type="EMBL" id="QTE31377.1"/>
    </source>
</evidence>
<protein>
    <submittedName>
        <fullName evidence="7">MFS transporter</fullName>
    </submittedName>
</protein>
<dbReference type="InterPro" id="IPR020846">
    <property type="entry name" value="MFS_dom"/>
</dbReference>
<feature type="transmembrane region" description="Helical" evidence="5">
    <location>
        <begin position="108"/>
        <end position="129"/>
    </location>
</feature>
<feature type="transmembrane region" description="Helical" evidence="5">
    <location>
        <begin position="260"/>
        <end position="278"/>
    </location>
</feature>
<feature type="transmembrane region" description="Helical" evidence="5">
    <location>
        <begin position="141"/>
        <end position="164"/>
    </location>
</feature>
<dbReference type="Proteomes" id="UP000663937">
    <property type="component" value="Chromosome"/>
</dbReference>
<feature type="domain" description="Major facilitator superfamily (MFS) profile" evidence="6">
    <location>
        <begin position="177"/>
        <end position="404"/>
    </location>
</feature>
<dbReference type="GO" id="GO:0005886">
    <property type="term" value="C:plasma membrane"/>
    <property type="evidence" value="ECO:0007669"/>
    <property type="project" value="UniProtKB-SubCell"/>
</dbReference>
<dbReference type="PROSITE" id="PS50850">
    <property type="entry name" value="MFS"/>
    <property type="match status" value="1"/>
</dbReference>
<evidence type="ECO:0000313" key="8">
    <source>
        <dbReference type="Proteomes" id="UP000663937"/>
    </source>
</evidence>
<dbReference type="AlphaFoldDB" id="A0A8A4ZLJ4"/>
<name>A0A8A4ZLJ4_9MICO</name>
<evidence type="ECO:0000259" key="6">
    <source>
        <dbReference type="PROSITE" id="PS50850"/>
    </source>
</evidence>
<dbReference type="SUPFAM" id="SSF103473">
    <property type="entry name" value="MFS general substrate transporter"/>
    <property type="match status" value="1"/>
</dbReference>
<accession>A0A8A4ZLJ4</accession>
<dbReference type="Pfam" id="PF07690">
    <property type="entry name" value="MFS_1"/>
    <property type="match status" value="1"/>
</dbReference>
<feature type="transmembrane region" description="Helical" evidence="5">
    <location>
        <begin position="170"/>
        <end position="190"/>
    </location>
</feature>
<organism evidence="7 8">
    <name type="scientific">Pengzhenrongella sicca</name>
    <dbReference type="NCBI Taxonomy" id="2819238"/>
    <lineage>
        <taxon>Bacteria</taxon>
        <taxon>Bacillati</taxon>
        <taxon>Actinomycetota</taxon>
        <taxon>Actinomycetes</taxon>
        <taxon>Micrococcales</taxon>
        <taxon>Pengzhenrongella</taxon>
    </lineage>
</organism>
<dbReference type="Gene3D" id="1.20.1250.20">
    <property type="entry name" value="MFS general substrate transporter like domains"/>
    <property type="match status" value="1"/>
</dbReference>
<keyword evidence="3 5" id="KW-1133">Transmembrane helix</keyword>
<comment type="subcellular location">
    <subcellularLocation>
        <location evidence="1">Cell membrane</location>
        <topology evidence="1">Multi-pass membrane protein</topology>
    </subcellularLocation>
</comment>
<dbReference type="PANTHER" id="PTHR23542">
    <property type="match status" value="1"/>
</dbReference>
<feature type="transmembrane region" description="Helical" evidence="5">
    <location>
        <begin position="52"/>
        <end position="72"/>
    </location>
</feature>
<feature type="transmembrane region" description="Helical" evidence="5">
    <location>
        <begin position="347"/>
        <end position="367"/>
    </location>
</feature>
<feature type="transmembrane region" description="Helical" evidence="5">
    <location>
        <begin position="309"/>
        <end position="335"/>
    </location>
</feature>
<sequence>MCAMSLAPYGRLLRRPAVLRLVLVALVARIPHASLGVVVTLHVVGPLGRGYGAAGIVAAAMTLGMAVGAPWRGRLVDRLGLRRALAPSVVVEAAVWIAAPFLGFEALIGAAALAGVFMVPIFSVVRQSLAVLVPREEQRTAFALDSVCTELTFMLAPALAVLVATSWSTTAALVGVGVATVGAGVLLMWFDPPTRSVQVLERGGGAPPEPVSASVRASERVLSPSLLVVLLASSAASLVLNGTDVAIVAALVEWGQASSAGWMIALWAGGSVVGGLVYGAGRRSVHPLALVLALGLLTIPAAFAGTPMLLAVALVLAGVPCAPALSAITATLVTIVPEHRRGEVMGWNGSAMTVGAALGAPLCGLLIDRFGASAGFLAAGAIGAAVAGTGMVVLRAARRRAPRT</sequence>
<reference evidence="7" key="1">
    <citation type="submission" date="2021-03" db="EMBL/GenBank/DDBJ databases">
        <title>Pengzhenrongella sicca gen. nov., sp. nov., a new member of suborder Micrococcineae isolated from High-Arctic tundra soil.</title>
        <authorList>
            <person name="Peng F."/>
        </authorList>
    </citation>
    <scope>NUCLEOTIDE SEQUENCE</scope>
    <source>
        <strain evidence="7">LRZ-2</strain>
    </source>
</reference>
<evidence type="ECO:0000256" key="5">
    <source>
        <dbReference type="SAM" id="Phobius"/>
    </source>
</evidence>
<keyword evidence="8" id="KW-1185">Reference proteome</keyword>
<keyword evidence="2 5" id="KW-0812">Transmembrane</keyword>
<evidence type="ECO:0000256" key="3">
    <source>
        <dbReference type="ARBA" id="ARBA00022989"/>
    </source>
</evidence>
<feature type="transmembrane region" description="Helical" evidence="5">
    <location>
        <begin position="221"/>
        <end position="240"/>
    </location>
</feature>
<evidence type="ECO:0000256" key="4">
    <source>
        <dbReference type="ARBA" id="ARBA00023136"/>
    </source>
</evidence>
<gene>
    <name evidence="7" type="ORF">J4E96_06915</name>
</gene>
<feature type="transmembrane region" description="Helical" evidence="5">
    <location>
        <begin position="285"/>
        <end position="303"/>
    </location>
</feature>
<dbReference type="KEGG" id="psic:J4E96_06915"/>
<feature type="transmembrane region" description="Helical" evidence="5">
    <location>
        <begin position="373"/>
        <end position="394"/>
    </location>
</feature>
<proteinExistence type="predicted"/>
<evidence type="ECO:0000256" key="1">
    <source>
        <dbReference type="ARBA" id="ARBA00004651"/>
    </source>
</evidence>
<keyword evidence="4 5" id="KW-0472">Membrane</keyword>
<dbReference type="GO" id="GO:0022857">
    <property type="term" value="F:transmembrane transporter activity"/>
    <property type="evidence" value="ECO:0007669"/>
    <property type="project" value="InterPro"/>
</dbReference>
<dbReference type="PANTHER" id="PTHR23542:SF1">
    <property type="entry name" value="MAJOR FACILITATOR SUPERFAMILY (MFS) PROFILE DOMAIN-CONTAINING PROTEIN"/>
    <property type="match status" value="1"/>
</dbReference>
<dbReference type="InterPro" id="IPR036259">
    <property type="entry name" value="MFS_trans_sf"/>
</dbReference>
<dbReference type="EMBL" id="CP071868">
    <property type="protein sequence ID" value="QTE31377.1"/>
    <property type="molecule type" value="Genomic_DNA"/>
</dbReference>
<evidence type="ECO:0000256" key="2">
    <source>
        <dbReference type="ARBA" id="ARBA00022692"/>
    </source>
</evidence>
<dbReference type="InterPro" id="IPR011701">
    <property type="entry name" value="MFS"/>
</dbReference>